<dbReference type="EMBL" id="NHMK01000003">
    <property type="protein sequence ID" value="OWL99007.1"/>
    <property type="molecule type" value="Genomic_DNA"/>
</dbReference>
<dbReference type="RefSeq" id="WP_088246699.1">
    <property type="nucleotide sequence ID" value="NZ_NHMK01000003.1"/>
</dbReference>
<dbReference type="Proteomes" id="UP000197208">
    <property type="component" value="Unassembled WGS sequence"/>
</dbReference>
<proteinExistence type="predicted"/>
<reference evidence="1 2" key="1">
    <citation type="submission" date="2017-05" db="EMBL/GenBank/DDBJ databases">
        <title>De novo genome assembly of Deniococcus indicus strain DR1.</title>
        <authorList>
            <person name="Chauhan D."/>
            <person name="Yennamalli R.M."/>
            <person name="Priyadarshini R."/>
        </authorList>
    </citation>
    <scope>NUCLEOTIDE SEQUENCE [LARGE SCALE GENOMIC DNA]</scope>
    <source>
        <strain evidence="1 2">DR1</strain>
    </source>
</reference>
<comment type="caution">
    <text evidence="1">The sequence shown here is derived from an EMBL/GenBank/DDBJ whole genome shotgun (WGS) entry which is preliminary data.</text>
</comment>
<organism evidence="1 2">
    <name type="scientific">Deinococcus indicus</name>
    <dbReference type="NCBI Taxonomy" id="223556"/>
    <lineage>
        <taxon>Bacteria</taxon>
        <taxon>Thermotogati</taxon>
        <taxon>Deinococcota</taxon>
        <taxon>Deinococci</taxon>
        <taxon>Deinococcales</taxon>
        <taxon>Deinococcaceae</taxon>
        <taxon>Deinococcus</taxon>
    </lineage>
</organism>
<gene>
    <name evidence="1" type="ORF">CBQ26_00680</name>
</gene>
<name>A0A246BTK8_9DEIO</name>
<accession>A0A246BTK8</accession>
<evidence type="ECO:0000313" key="1">
    <source>
        <dbReference type="EMBL" id="OWL99007.1"/>
    </source>
</evidence>
<evidence type="ECO:0000313" key="2">
    <source>
        <dbReference type="Proteomes" id="UP000197208"/>
    </source>
</evidence>
<dbReference type="OrthoDB" id="9919290at2"/>
<sequence>MVITDAAIRAARTRWMERDDDSAIRAINLVIQRGDRSTRHGRPRIQLGTRVLHLIENRVTDATVTGMRHATNLYRRAKRDARERRKGATP</sequence>
<keyword evidence="2" id="KW-1185">Reference proteome</keyword>
<dbReference type="AlphaFoldDB" id="A0A246BTK8"/>
<protein>
    <submittedName>
        <fullName evidence="1">Uncharacterized protein</fullName>
    </submittedName>
</protein>